<dbReference type="Proteomes" id="UP000316905">
    <property type="component" value="Unassembled WGS sequence"/>
</dbReference>
<evidence type="ECO:0000313" key="2">
    <source>
        <dbReference type="EMBL" id="TWI54337.1"/>
    </source>
</evidence>
<keyword evidence="1" id="KW-0812">Transmembrane</keyword>
<feature type="transmembrane region" description="Helical" evidence="1">
    <location>
        <begin position="6"/>
        <end position="24"/>
    </location>
</feature>
<keyword evidence="1" id="KW-0472">Membrane</keyword>
<dbReference type="InterPro" id="IPR049708">
    <property type="entry name" value="PP0621-like"/>
</dbReference>
<proteinExistence type="predicted"/>
<dbReference type="OrthoDB" id="9814432at2"/>
<keyword evidence="1" id="KW-1133">Transmembrane helix</keyword>
<dbReference type="EMBL" id="VLKY01000006">
    <property type="protein sequence ID" value="TWI54337.1"/>
    <property type="molecule type" value="Genomic_DNA"/>
</dbReference>
<organism evidence="2 3">
    <name type="scientific">Pseudomonas duriflava</name>
    <dbReference type="NCBI Taxonomy" id="459528"/>
    <lineage>
        <taxon>Bacteria</taxon>
        <taxon>Pseudomonadati</taxon>
        <taxon>Pseudomonadota</taxon>
        <taxon>Gammaproteobacteria</taxon>
        <taxon>Pseudomonadales</taxon>
        <taxon>Pseudomonadaceae</taxon>
        <taxon>Pseudomonas</taxon>
    </lineage>
</organism>
<evidence type="ECO:0000313" key="3">
    <source>
        <dbReference type="Proteomes" id="UP000316905"/>
    </source>
</evidence>
<sequence>MGLFRLLFWIALILAIIWLWRRVARSKRQRSKRSRTLQTHTMVRCHFCRVHVPQDKALSHGNHWYCCNDHLEKSLTRDQ</sequence>
<protein>
    <recommendedName>
        <fullName evidence="4">MYND finger</fullName>
    </recommendedName>
</protein>
<keyword evidence="3" id="KW-1185">Reference proteome</keyword>
<reference evidence="2 3" key="1">
    <citation type="journal article" date="2015" name="Stand. Genomic Sci.">
        <title>Genomic Encyclopedia of Bacterial and Archaeal Type Strains, Phase III: the genomes of soil and plant-associated and newly described type strains.</title>
        <authorList>
            <person name="Whitman W.B."/>
            <person name="Woyke T."/>
            <person name="Klenk H.P."/>
            <person name="Zhou Y."/>
            <person name="Lilburn T.G."/>
            <person name="Beck B.J."/>
            <person name="De Vos P."/>
            <person name="Vandamme P."/>
            <person name="Eisen J.A."/>
            <person name="Garrity G."/>
            <person name="Hugenholtz P."/>
            <person name="Kyrpides N.C."/>
        </authorList>
    </citation>
    <scope>NUCLEOTIDE SEQUENCE [LARGE SCALE GENOMIC DNA]</scope>
    <source>
        <strain evidence="2 3">CGMCC 1.6858</strain>
    </source>
</reference>
<dbReference type="AlphaFoldDB" id="A0A562QC51"/>
<comment type="caution">
    <text evidence="2">The sequence shown here is derived from an EMBL/GenBank/DDBJ whole genome shotgun (WGS) entry which is preliminary data.</text>
</comment>
<evidence type="ECO:0000256" key="1">
    <source>
        <dbReference type="SAM" id="Phobius"/>
    </source>
</evidence>
<evidence type="ECO:0008006" key="4">
    <source>
        <dbReference type="Google" id="ProtNLM"/>
    </source>
</evidence>
<dbReference type="RefSeq" id="WP_145141581.1">
    <property type="nucleotide sequence ID" value="NZ_VLKY01000006.1"/>
</dbReference>
<dbReference type="NCBIfam" id="NF041023">
    <property type="entry name" value="PP0621_fam"/>
    <property type="match status" value="1"/>
</dbReference>
<accession>A0A562QC51</accession>
<name>A0A562QC51_9PSED</name>
<gene>
    <name evidence="2" type="ORF">IQ22_02200</name>
</gene>